<dbReference type="Pfam" id="PF01168">
    <property type="entry name" value="Ala_racemase_N"/>
    <property type="match status" value="1"/>
</dbReference>
<evidence type="ECO:0000256" key="1">
    <source>
        <dbReference type="ARBA" id="ARBA00022898"/>
    </source>
</evidence>
<dbReference type="NCBIfam" id="TIGR00044">
    <property type="entry name" value="YggS family pyridoxal phosphate-dependent enzyme"/>
    <property type="match status" value="1"/>
</dbReference>
<gene>
    <name evidence="3" type="ORF">UFOPK1619_00005</name>
</gene>
<evidence type="ECO:0000313" key="3">
    <source>
        <dbReference type="EMBL" id="CAB4554808.1"/>
    </source>
</evidence>
<name>A0A6J6CYT4_9ZZZZ</name>
<dbReference type="Gene3D" id="3.20.20.10">
    <property type="entry name" value="Alanine racemase"/>
    <property type="match status" value="1"/>
</dbReference>
<evidence type="ECO:0000259" key="2">
    <source>
        <dbReference type="Pfam" id="PF01168"/>
    </source>
</evidence>
<accession>A0A6J6CYT4</accession>
<dbReference type="PANTHER" id="PTHR10146">
    <property type="entry name" value="PROLINE SYNTHETASE CO-TRANSCRIBED BACTERIAL HOMOLOG PROTEIN"/>
    <property type="match status" value="1"/>
</dbReference>
<dbReference type="EMBL" id="CAEZTI010000001">
    <property type="protein sequence ID" value="CAB4554808.1"/>
    <property type="molecule type" value="Genomic_DNA"/>
</dbReference>
<dbReference type="InterPro" id="IPR001608">
    <property type="entry name" value="Ala_racemase_N"/>
</dbReference>
<dbReference type="PIRSF" id="PIRSF004848">
    <property type="entry name" value="YBL036c_PLPDEIII"/>
    <property type="match status" value="1"/>
</dbReference>
<dbReference type="InterPro" id="IPR011078">
    <property type="entry name" value="PyrdxlP_homeostasis"/>
</dbReference>
<dbReference type="HAMAP" id="MF_02087">
    <property type="entry name" value="PLP_homeostasis"/>
    <property type="match status" value="1"/>
</dbReference>
<dbReference type="SUPFAM" id="SSF51419">
    <property type="entry name" value="PLP-binding barrel"/>
    <property type="match status" value="1"/>
</dbReference>
<sequence length="214" mass="22649">MVDPSEVADRISLVREEIIRAGGVGVQLVAVTKSFPRDAIAAAVLGGCDAVGENYAQELLAKVEEGLPPVDIHFIGGLQSNKVKSIAPHVALWQSVDSMSVIHEIAKRAPGARILLQVNTTGELTKGGIAPHDVASFFDVAVQAGLDVEGLMTIGPTATGVSERERSFTTLRRMVDEMGLSVCSMGMSDDFVQAVECGSTMVRVGSRLFGQRLT</sequence>
<proteinExistence type="inferred from homology"/>
<organism evidence="3">
    <name type="scientific">freshwater metagenome</name>
    <dbReference type="NCBI Taxonomy" id="449393"/>
    <lineage>
        <taxon>unclassified sequences</taxon>
        <taxon>metagenomes</taxon>
        <taxon>ecological metagenomes</taxon>
    </lineage>
</organism>
<dbReference type="InterPro" id="IPR029066">
    <property type="entry name" value="PLP-binding_barrel"/>
</dbReference>
<dbReference type="CDD" id="cd00635">
    <property type="entry name" value="PLPDE_III_YBL036c_like"/>
    <property type="match status" value="1"/>
</dbReference>
<dbReference type="PANTHER" id="PTHR10146:SF14">
    <property type="entry name" value="PYRIDOXAL PHOSPHATE HOMEOSTASIS PROTEIN"/>
    <property type="match status" value="1"/>
</dbReference>
<dbReference type="AlphaFoldDB" id="A0A6J6CYT4"/>
<protein>
    <submittedName>
        <fullName evidence="3">Unannotated protein</fullName>
    </submittedName>
</protein>
<dbReference type="GO" id="GO:0030170">
    <property type="term" value="F:pyridoxal phosphate binding"/>
    <property type="evidence" value="ECO:0007669"/>
    <property type="project" value="InterPro"/>
</dbReference>
<keyword evidence="1" id="KW-0663">Pyridoxal phosphate</keyword>
<feature type="domain" description="Alanine racemase N-terminal" evidence="2">
    <location>
        <begin position="3"/>
        <end position="211"/>
    </location>
</feature>
<reference evidence="3" key="1">
    <citation type="submission" date="2020-05" db="EMBL/GenBank/DDBJ databases">
        <authorList>
            <person name="Chiriac C."/>
            <person name="Salcher M."/>
            <person name="Ghai R."/>
            <person name="Kavagutti S V."/>
        </authorList>
    </citation>
    <scope>NUCLEOTIDE SEQUENCE</scope>
</reference>